<dbReference type="PANTHER" id="PTHR48098:SF1">
    <property type="entry name" value="DIACYLGLYCEROL ACYLTRANSFERASE_MYCOLYLTRANSFERASE AG85A"/>
    <property type="match status" value="1"/>
</dbReference>
<dbReference type="InterPro" id="IPR029058">
    <property type="entry name" value="AB_hydrolase_fold"/>
</dbReference>
<dbReference type="Pfam" id="PF00756">
    <property type="entry name" value="Esterase"/>
    <property type="match status" value="1"/>
</dbReference>
<accession>A0ABS7QZV0</accession>
<organism evidence="2 3">
    <name type="scientific">Streptantibioticus parmotrematis</name>
    <dbReference type="NCBI Taxonomy" id="2873249"/>
    <lineage>
        <taxon>Bacteria</taxon>
        <taxon>Bacillati</taxon>
        <taxon>Actinomycetota</taxon>
        <taxon>Actinomycetes</taxon>
        <taxon>Kitasatosporales</taxon>
        <taxon>Streptomycetaceae</taxon>
        <taxon>Streptantibioticus</taxon>
    </lineage>
</organism>
<comment type="caution">
    <text evidence="2">The sequence shown here is derived from an EMBL/GenBank/DDBJ whole genome shotgun (WGS) entry which is preliminary data.</text>
</comment>
<dbReference type="InterPro" id="IPR000801">
    <property type="entry name" value="Esterase-like"/>
</dbReference>
<dbReference type="PANTHER" id="PTHR48098">
    <property type="entry name" value="ENTEROCHELIN ESTERASE-RELATED"/>
    <property type="match status" value="1"/>
</dbReference>
<dbReference type="Gene3D" id="3.40.50.1820">
    <property type="entry name" value="alpha/beta hydrolase"/>
    <property type="match status" value="1"/>
</dbReference>
<protein>
    <submittedName>
        <fullName evidence="2">Esterase</fullName>
    </submittedName>
</protein>
<dbReference type="SUPFAM" id="SSF53474">
    <property type="entry name" value="alpha/beta-Hydrolases"/>
    <property type="match status" value="1"/>
</dbReference>
<reference evidence="2 3" key="1">
    <citation type="submission" date="2021-08" db="EMBL/GenBank/DDBJ databases">
        <title>Streptomyces sp. PTM05 isolated from lichen.</title>
        <authorList>
            <person name="Somphong A."/>
            <person name="Phongsopitanun W."/>
            <person name="Tanasupawat S."/>
        </authorList>
    </citation>
    <scope>NUCLEOTIDE SEQUENCE [LARGE SCALE GENOMIC DNA]</scope>
    <source>
        <strain evidence="2 3">Ptm05</strain>
    </source>
</reference>
<proteinExistence type="predicted"/>
<dbReference type="RefSeq" id="WP_222981453.1">
    <property type="nucleotide sequence ID" value="NZ_JAINVZ010000028.1"/>
</dbReference>
<evidence type="ECO:0000313" key="2">
    <source>
        <dbReference type="EMBL" id="MBY8888747.1"/>
    </source>
</evidence>
<keyword evidence="1" id="KW-0812">Transmembrane</keyword>
<keyword evidence="3" id="KW-1185">Reference proteome</keyword>
<keyword evidence="1" id="KW-1133">Transmembrane helix</keyword>
<name>A0ABS7QZV0_9ACTN</name>
<sequence>MGLTSKKLLVLVAVIAVAMFCATIWLWPRLSRSGVRPVAGRVGLLVGGQLSILAALGLGINSYFGFYSSFADLLGTDQAPGQVVDYSSGGTPGKLGLQMQGHEPVGVPGGGVPARAGRIDKVEIKGAKTGIVTPAYVYLPPQYFQPGFSKQDFPAAVILTGYPGTAESLITRMKYPQTATEHIQKGQMQPTILVMLRPTVVPPRDTECMDVPHGPQVETFFTQDLRQAISANYRVGHTAQNWGIMGDSTGGYCAVKMSMQHPEAFSASVSLSGYYSTHDDPTTGDLFGGSAQLKDESDMMWWLKHKPSPDVWALVTTSRKGEGNYKATQAFIKAVKEPMQVASIILPSGGHNFSTWNRELPAALDQLSKHLSQ</sequence>
<feature type="transmembrane region" description="Helical" evidence="1">
    <location>
        <begin position="39"/>
        <end position="60"/>
    </location>
</feature>
<dbReference type="InterPro" id="IPR050583">
    <property type="entry name" value="Mycobacterial_A85_antigen"/>
</dbReference>
<keyword evidence="1" id="KW-0472">Membrane</keyword>
<evidence type="ECO:0000313" key="3">
    <source>
        <dbReference type="Proteomes" id="UP001198565"/>
    </source>
</evidence>
<feature type="transmembrane region" description="Helical" evidence="1">
    <location>
        <begin position="7"/>
        <end position="27"/>
    </location>
</feature>
<dbReference type="EMBL" id="JAINVZ010000028">
    <property type="protein sequence ID" value="MBY8888747.1"/>
    <property type="molecule type" value="Genomic_DNA"/>
</dbReference>
<evidence type="ECO:0000256" key="1">
    <source>
        <dbReference type="SAM" id="Phobius"/>
    </source>
</evidence>
<gene>
    <name evidence="2" type="ORF">K7472_28455</name>
</gene>
<dbReference type="Proteomes" id="UP001198565">
    <property type="component" value="Unassembled WGS sequence"/>
</dbReference>